<organism evidence="1 2">
    <name type="scientific">Streptococcus mitis</name>
    <dbReference type="NCBI Taxonomy" id="28037"/>
    <lineage>
        <taxon>Bacteria</taxon>
        <taxon>Bacillati</taxon>
        <taxon>Bacillota</taxon>
        <taxon>Bacilli</taxon>
        <taxon>Lactobacillales</taxon>
        <taxon>Streptococcaceae</taxon>
        <taxon>Streptococcus</taxon>
        <taxon>Streptococcus mitis group</taxon>
    </lineage>
</organism>
<evidence type="ECO:0000313" key="1">
    <source>
        <dbReference type="EMBL" id="RSI88615.1"/>
    </source>
</evidence>
<evidence type="ECO:0000313" key="2">
    <source>
        <dbReference type="Proteomes" id="UP000278063"/>
    </source>
</evidence>
<dbReference type="Proteomes" id="UP000278063">
    <property type="component" value="Unassembled WGS sequence"/>
</dbReference>
<dbReference type="RefSeq" id="WP_260467564.1">
    <property type="nucleotide sequence ID" value="NZ_RJNW01000001.1"/>
</dbReference>
<gene>
    <name evidence="1" type="ORF">D8849_02800</name>
</gene>
<proteinExistence type="predicted"/>
<sequence>MTFVDLGITAISSEVDEYSKTKDIGKAAGKGGLSAIASVGPLEGATIGGAIGGGPVGMAVGFFVGAAIQGIKWLEPKFLMIQCREQKILSIMLEKELKDLQMRFLRELVESVRY</sequence>
<protein>
    <submittedName>
        <fullName evidence="1">Uncharacterized protein</fullName>
    </submittedName>
</protein>
<reference evidence="1 2" key="1">
    <citation type="submission" date="2018-11" db="EMBL/GenBank/DDBJ databases">
        <title>Species Designations Belie Phenotypic and Genotypic Heterogeneity in Oral Streptococci.</title>
        <authorList>
            <person name="Velsko I."/>
        </authorList>
    </citation>
    <scope>NUCLEOTIDE SEQUENCE [LARGE SCALE GENOMIC DNA]</scope>
    <source>
        <strain evidence="1 2">KLC01</strain>
    </source>
</reference>
<comment type="caution">
    <text evidence="1">The sequence shown here is derived from an EMBL/GenBank/DDBJ whole genome shotgun (WGS) entry which is preliminary data.</text>
</comment>
<name>A0A428D9G1_STRMT</name>
<dbReference type="EMBL" id="RJNW01000001">
    <property type="protein sequence ID" value="RSI88615.1"/>
    <property type="molecule type" value="Genomic_DNA"/>
</dbReference>
<dbReference type="AlphaFoldDB" id="A0A428D9G1"/>
<accession>A0A428D9G1</accession>